<name>A0ACC1K3M4_9FUNG</name>
<protein>
    <submittedName>
        <fullName evidence="1">Uncharacterized protein</fullName>
    </submittedName>
</protein>
<gene>
    <name evidence="1" type="ORF">IWQ57_001676</name>
</gene>
<evidence type="ECO:0000313" key="1">
    <source>
        <dbReference type="EMBL" id="KAJ2772651.1"/>
    </source>
</evidence>
<dbReference type="EMBL" id="JANBUJ010000339">
    <property type="protein sequence ID" value="KAJ2772651.1"/>
    <property type="molecule type" value="Genomic_DNA"/>
</dbReference>
<dbReference type="Proteomes" id="UP001140234">
    <property type="component" value="Unassembled WGS sequence"/>
</dbReference>
<sequence length="354" mass="36894">AQLEAAVVETRNAAKEAASEAARVAASANAKALELIGVHDEAVGPASASAWGFRDGTATMELAAALAGELQTYQRLRRAKEYVDAVVAIEAAAAQAATAAADQPQGVLAAFSSADGLLAAHSSAPADGEMLHGSVRSALAAARTELEAARSKAVAHQRGRVVDRAAVKVARADAGAASKNLALLATSKVARGEAEPWFPAQDIARADDGAASKNLALLATARVARGEAEPWFPAQDIARAEAHKRNEALGLERRTLARDRAAMTADRTKVAAREKAVVEERAELQAARMALDAERAALEAARPNLVAARTTEQDSRSRAAFEAADRGPAAMPLGRRQRLHKAASSIFRGSEDKL</sequence>
<keyword evidence="2" id="KW-1185">Reference proteome</keyword>
<feature type="non-terminal residue" evidence="1">
    <location>
        <position position="1"/>
    </location>
</feature>
<comment type="caution">
    <text evidence="1">The sequence shown here is derived from an EMBL/GenBank/DDBJ whole genome shotgun (WGS) entry which is preliminary data.</text>
</comment>
<organism evidence="1 2">
    <name type="scientific">Coemansia nantahalensis</name>
    <dbReference type="NCBI Taxonomy" id="2789366"/>
    <lineage>
        <taxon>Eukaryota</taxon>
        <taxon>Fungi</taxon>
        <taxon>Fungi incertae sedis</taxon>
        <taxon>Zoopagomycota</taxon>
        <taxon>Kickxellomycotina</taxon>
        <taxon>Kickxellomycetes</taxon>
        <taxon>Kickxellales</taxon>
        <taxon>Kickxellaceae</taxon>
        <taxon>Coemansia</taxon>
    </lineage>
</organism>
<evidence type="ECO:0000313" key="2">
    <source>
        <dbReference type="Proteomes" id="UP001140234"/>
    </source>
</evidence>
<accession>A0ACC1K3M4</accession>
<reference evidence="1" key="1">
    <citation type="submission" date="2022-07" db="EMBL/GenBank/DDBJ databases">
        <title>Phylogenomic reconstructions and comparative analyses of Kickxellomycotina fungi.</title>
        <authorList>
            <person name="Reynolds N.K."/>
            <person name="Stajich J.E."/>
            <person name="Barry K."/>
            <person name="Grigoriev I.V."/>
            <person name="Crous P."/>
            <person name="Smith M.E."/>
        </authorList>
    </citation>
    <scope>NUCLEOTIDE SEQUENCE</scope>
    <source>
        <strain evidence="1">CBS 109366</strain>
    </source>
</reference>
<proteinExistence type="predicted"/>